<gene>
    <name evidence="1" type="primary">yoxB</name>
    <name evidence="1" type="ORF">MAE02_03270</name>
</gene>
<reference evidence="1 2" key="1">
    <citation type="submission" date="2019-07" db="EMBL/GenBank/DDBJ databases">
        <title>Whole genome shotgun sequence of Microvirga aerophila NBRC 106136.</title>
        <authorList>
            <person name="Hosoyama A."/>
            <person name="Uohara A."/>
            <person name="Ohji S."/>
            <person name="Ichikawa N."/>
        </authorList>
    </citation>
    <scope>NUCLEOTIDE SEQUENCE [LARGE SCALE GENOMIC DNA]</scope>
    <source>
        <strain evidence="1 2">NBRC 106136</strain>
    </source>
</reference>
<keyword evidence="2" id="KW-1185">Reference proteome</keyword>
<dbReference type="EMBL" id="BJYU01000002">
    <property type="protein sequence ID" value="GEO12631.1"/>
    <property type="molecule type" value="Genomic_DNA"/>
</dbReference>
<sequence>MHTIMEDLLPRFAEIIAASSQAEIQSDPSLGGRLVLDSQDPFCVTYAPFDHINSGARVVLVGITPGRQQAVNALVEARRQLAAGADIGAASKAAKETASFSGQMRPNLVEMLDYIGLHRWLGIRSSLELFGTSAGLVHYTSALRYPVYSQGENYSGSSKITSHPLLRRYVREFLGGETRALPNAVWVPLGPWPTAALNLLVREGQLDPARVLDGLPHPSGSNGERIAYFLGRKTRELLSNKTNPDLIDAARAKLVGRMAGLAA</sequence>
<proteinExistence type="predicted"/>
<dbReference type="Proteomes" id="UP000321085">
    <property type="component" value="Unassembled WGS sequence"/>
</dbReference>
<name>A0A512BKY8_9HYPH</name>
<comment type="caution">
    <text evidence="1">The sequence shown here is derived from an EMBL/GenBank/DDBJ whole genome shotgun (WGS) entry which is preliminary data.</text>
</comment>
<organism evidence="1 2">
    <name type="scientific">Microvirga aerophila</name>
    <dbReference type="NCBI Taxonomy" id="670291"/>
    <lineage>
        <taxon>Bacteria</taxon>
        <taxon>Pseudomonadati</taxon>
        <taxon>Pseudomonadota</taxon>
        <taxon>Alphaproteobacteria</taxon>
        <taxon>Hyphomicrobiales</taxon>
        <taxon>Methylobacteriaceae</taxon>
        <taxon>Microvirga</taxon>
    </lineage>
</organism>
<evidence type="ECO:0008006" key="3">
    <source>
        <dbReference type="Google" id="ProtNLM"/>
    </source>
</evidence>
<accession>A0A512BKY8</accession>
<evidence type="ECO:0000313" key="1">
    <source>
        <dbReference type="EMBL" id="GEO12631.1"/>
    </source>
</evidence>
<protein>
    <recommendedName>
        <fullName evidence="3">Uracil-DNA glycosylase-like domain-containing protein</fullName>
    </recommendedName>
</protein>
<evidence type="ECO:0000313" key="2">
    <source>
        <dbReference type="Proteomes" id="UP000321085"/>
    </source>
</evidence>
<dbReference type="AlphaFoldDB" id="A0A512BKY8"/>